<dbReference type="Gene3D" id="3.40.50.300">
    <property type="entry name" value="P-loop containing nucleotide triphosphate hydrolases"/>
    <property type="match status" value="2"/>
</dbReference>
<dbReference type="AlphaFoldDB" id="A0A316WMQ2"/>
<proteinExistence type="predicted"/>
<dbReference type="Proteomes" id="UP000236413">
    <property type="component" value="Unassembled WGS sequence"/>
</dbReference>
<dbReference type="SUPFAM" id="SSF52540">
    <property type="entry name" value="P-loop containing nucleoside triphosphate hydrolases"/>
    <property type="match status" value="1"/>
</dbReference>
<accession>A0A316WMQ2</accession>
<feature type="coiled-coil region" evidence="1">
    <location>
        <begin position="366"/>
        <end position="431"/>
    </location>
</feature>
<name>A0A316WMQ2_9FLAO</name>
<reference evidence="2 3" key="1">
    <citation type="submission" date="2018-04" db="EMBL/GenBank/DDBJ databases">
        <title>Chryseobacterium oncorhynchi 701B-08T from rainbow trout, and Chryseobacterium viscerum 687B-08T from diseased fish.</title>
        <authorList>
            <person name="Jeong J.-J."/>
            <person name="Lee Y.J."/>
            <person name="Pathiraja D."/>
            <person name="Park B."/>
            <person name="Choi I.-G."/>
            <person name="Kim K.D."/>
        </authorList>
    </citation>
    <scope>NUCLEOTIDE SEQUENCE [LARGE SCALE GENOMIC DNA]</scope>
    <source>
        <strain evidence="2 3">687B-08</strain>
    </source>
</reference>
<dbReference type="EMBL" id="PPEG02000007">
    <property type="protein sequence ID" value="PWN59760.1"/>
    <property type="molecule type" value="Genomic_DNA"/>
</dbReference>
<evidence type="ECO:0000313" key="2">
    <source>
        <dbReference type="EMBL" id="PWN59760.1"/>
    </source>
</evidence>
<feature type="coiled-coil region" evidence="1">
    <location>
        <begin position="805"/>
        <end position="832"/>
    </location>
</feature>
<evidence type="ECO:0000313" key="3">
    <source>
        <dbReference type="Proteomes" id="UP000236413"/>
    </source>
</evidence>
<comment type="caution">
    <text evidence="2">The sequence shown here is derived from an EMBL/GenBank/DDBJ whole genome shotgun (WGS) entry which is preliminary data.</text>
</comment>
<evidence type="ECO:0000256" key="1">
    <source>
        <dbReference type="SAM" id="Coils"/>
    </source>
</evidence>
<organism evidence="2 3">
    <name type="scientific">Chryseobacterium viscerum</name>
    <dbReference type="NCBI Taxonomy" id="1037377"/>
    <lineage>
        <taxon>Bacteria</taxon>
        <taxon>Pseudomonadati</taxon>
        <taxon>Bacteroidota</taxon>
        <taxon>Flavobacteriia</taxon>
        <taxon>Flavobacteriales</taxon>
        <taxon>Weeksellaceae</taxon>
        <taxon>Chryseobacterium group</taxon>
        <taxon>Chryseobacterium</taxon>
    </lineage>
</organism>
<evidence type="ECO:0008006" key="4">
    <source>
        <dbReference type="Google" id="ProtNLM"/>
    </source>
</evidence>
<dbReference type="InterPro" id="IPR027417">
    <property type="entry name" value="P-loop_NTPase"/>
</dbReference>
<protein>
    <recommendedName>
        <fullName evidence="4">Rad50/SbcC-type AAA domain-containing protein</fullName>
    </recommendedName>
</protein>
<keyword evidence="1" id="KW-0175">Coiled coil</keyword>
<gene>
    <name evidence="2" type="ORF">C1634_017190</name>
</gene>
<sequence length="1033" mass="120958">MRFKRIEISGFRIYDDPKDATFNLTNESGDPVGFVSLYAPNGFGKTSFYDAVEYGMTKSINRFFIRNKEIEKLASFQRLQNEMPLLRNTKSPDERETFIKILTDKDDNPRVTKFEKHGNQIYDLNFKNPIEDTFQKVILSQEWISAFLTEQDGEFRYQKFMETPELSSINYYYNNLKLLHSELKARISNEEKIVDTNIQYIQKLQSNDILKVVNGQIQKIRELNSGTLLQMLYSGSPQEEIKELKDIIVNEIALINNEEDLREELEEISIAKNGNEKIIGLKNYFSLLNTYKNNHEEEVAIEDWLKVFDSLDKLKNQFDNNNSKLNEFIERRSELGKVIFNYFLYEKSKESLEGKQKEKNKNNIQKTKLLEEISILNRKKEELNSQIKVSSTTLNELIKEKGQLPQLKQDLKDLSEKIDLSEKEYISISNQLEEKKILYNSYKEDIILIEKITDNFINDIYPSISDDEKLQTLLEELILDKRTLSDKKRLLNDINIKINEQSHLNQSITDLISLGLDILNSKESQNCPLCDSAFDSYNILVSKISQNRILDDTLKNLFSLRNECEKSIILLNNLIESKRDNVRMSYEKKLNFFKNDSKTIEDIIFKIEKEERNILSNIKNDKEKKEAIELKFKNEPLQIYENNLNLDIVIHSHKNKALLDELDENQIDINKNKEQQEFVDSITLLIDDEIAQIENDDKHKFVVNYFNIEFPGKSVLFSDLEERNISLSTNIEELRDIQEKLNLEITSNGNNVKSLNKEQLIFNLKKLKEFALENNFKLDNYLNFLREKVGGISSIITEDILTLILDNRTLQLNESINNVKKLKDEYEKLTSYSDNIWPFLLSENSKKKVEKALGEIKFLTEIVEPQILYERDKARIFLQGSIESFFHENLINDLYKKIDPHPDFKSIEFKANFDTDNPRLDVFVRNVKDESVLIPNLYFSTAQINILSLSIFLASALNSKDYECIFIDDPIQSMDSINMLSTIDLLRSIVVNYKKQVILSTHDENFHDLLKKKMPVDLFNSKFLELETFGKVK</sequence>
<dbReference type="RefSeq" id="WP_109738816.1">
    <property type="nucleotide sequence ID" value="NZ_PPEG02000007.1"/>
</dbReference>